<proteinExistence type="inferred from homology"/>
<dbReference type="InterPro" id="IPR036069">
    <property type="entry name" value="DUF34/NIF3_sf"/>
</dbReference>
<keyword evidence="2" id="KW-0479">Metal-binding</keyword>
<comment type="similarity">
    <text evidence="1">Belongs to the GTP cyclohydrolase I type 2/NIF3 family.</text>
</comment>
<evidence type="ECO:0008006" key="4">
    <source>
        <dbReference type="Google" id="ProtNLM"/>
    </source>
</evidence>
<comment type="caution">
    <text evidence="3">The sequence shown here is derived from an EMBL/GenBank/DDBJ whole genome shotgun (WGS) entry which is preliminary data.</text>
</comment>
<dbReference type="EMBL" id="LAZR01000019">
    <property type="protein sequence ID" value="KKO05367.1"/>
    <property type="molecule type" value="Genomic_DNA"/>
</dbReference>
<sequence length="253" mass="27467">MTVSLDELMAALTRELKPEQFKDYCPNGLQVQGRAHIGRLVTGVTACQALIDAAIEQKADAILVHHGYFWRGEDAVLTGIKRRRIKTLMEHDVSLIAYHLPLDAHPELGNNVQLAKILGLNPGSALSRQNNHDMGLVAQLPAPMSGADFAALLAARLQREPLHIAGSEAPIRTVAWCTGAAQGYIEQAVAAGADAYISGEISEPTVHSAREHGIHYFAAGHHATERYGVQALGQLLAQRFDLQHQFIDIDNPV</sequence>
<dbReference type="GO" id="GO:0005737">
    <property type="term" value="C:cytoplasm"/>
    <property type="evidence" value="ECO:0007669"/>
    <property type="project" value="TreeGrafter"/>
</dbReference>
<evidence type="ECO:0000313" key="3">
    <source>
        <dbReference type="EMBL" id="KKO05367.1"/>
    </source>
</evidence>
<organism evidence="3">
    <name type="scientific">marine sediment metagenome</name>
    <dbReference type="NCBI Taxonomy" id="412755"/>
    <lineage>
        <taxon>unclassified sequences</taxon>
        <taxon>metagenomes</taxon>
        <taxon>ecological metagenomes</taxon>
    </lineage>
</organism>
<dbReference type="PANTHER" id="PTHR13799">
    <property type="entry name" value="NGG1 INTERACTING FACTOR 3"/>
    <property type="match status" value="1"/>
</dbReference>
<dbReference type="PANTHER" id="PTHR13799:SF14">
    <property type="entry name" value="GTP CYCLOHYDROLASE 1 TYPE 2 HOMOLOG"/>
    <property type="match status" value="1"/>
</dbReference>
<gene>
    <name evidence="3" type="ORF">LCGC14_0076380</name>
</gene>
<reference evidence="3" key="1">
    <citation type="journal article" date="2015" name="Nature">
        <title>Complex archaea that bridge the gap between prokaryotes and eukaryotes.</title>
        <authorList>
            <person name="Spang A."/>
            <person name="Saw J.H."/>
            <person name="Jorgensen S.L."/>
            <person name="Zaremba-Niedzwiedzka K."/>
            <person name="Martijn J."/>
            <person name="Lind A.E."/>
            <person name="van Eijk R."/>
            <person name="Schleper C."/>
            <person name="Guy L."/>
            <person name="Ettema T.J."/>
        </authorList>
    </citation>
    <scope>NUCLEOTIDE SEQUENCE</scope>
</reference>
<dbReference type="NCBIfam" id="TIGR00486">
    <property type="entry name" value="YbgI_SA1388"/>
    <property type="match status" value="1"/>
</dbReference>
<protein>
    <recommendedName>
        <fullName evidence="4">Nif3-like dinuclear metal center hexameric protein</fullName>
    </recommendedName>
</protein>
<evidence type="ECO:0000256" key="1">
    <source>
        <dbReference type="ARBA" id="ARBA00006964"/>
    </source>
</evidence>
<accession>A0A0F9Y0N6</accession>
<evidence type="ECO:0000256" key="2">
    <source>
        <dbReference type="ARBA" id="ARBA00022723"/>
    </source>
</evidence>
<dbReference type="AlphaFoldDB" id="A0A0F9Y0N6"/>
<dbReference type="GO" id="GO:0046872">
    <property type="term" value="F:metal ion binding"/>
    <property type="evidence" value="ECO:0007669"/>
    <property type="project" value="UniProtKB-KW"/>
</dbReference>
<dbReference type="SUPFAM" id="SSF102705">
    <property type="entry name" value="NIF3 (NGG1p interacting factor 3)-like"/>
    <property type="match status" value="1"/>
</dbReference>
<dbReference type="Pfam" id="PF01784">
    <property type="entry name" value="DUF34_NIF3"/>
    <property type="match status" value="1"/>
</dbReference>
<dbReference type="InterPro" id="IPR002678">
    <property type="entry name" value="DUF34/NIF3"/>
</dbReference>
<name>A0A0F9Y0N6_9ZZZZ</name>
<dbReference type="FunFam" id="3.40.1390.30:FF:000002">
    <property type="entry name" value="Nif3-like dinuclear metal center protein"/>
    <property type="match status" value="1"/>
</dbReference>
<dbReference type="Gene3D" id="3.40.1390.30">
    <property type="entry name" value="NIF3 (NGG1p interacting factor 3)-like"/>
    <property type="match status" value="2"/>
</dbReference>